<protein>
    <recommendedName>
        <fullName evidence="3">HPt domain-containing protein</fullName>
    </recommendedName>
</protein>
<sequence length="112" mass="13013">MPINLNIIDVLAEGDIEFKNELVTALYNSLNEFKERYILGAREHDMAAIQEIRHKVKPSLSLFEMHELTRIVYEGKAILEENGFSPEFRDHLILFRQQVDQAIAYIKPLVEA</sequence>
<dbReference type="InterPro" id="IPR036641">
    <property type="entry name" value="HPT_dom_sf"/>
</dbReference>
<comment type="caution">
    <text evidence="1">The sequence shown here is derived from an EMBL/GenBank/DDBJ whole genome shotgun (WGS) entry which is preliminary data.</text>
</comment>
<reference evidence="1" key="2">
    <citation type="submission" date="2020-09" db="EMBL/GenBank/DDBJ databases">
        <authorList>
            <person name="Sun Q."/>
            <person name="Kim S."/>
        </authorList>
    </citation>
    <scope>NUCLEOTIDE SEQUENCE</scope>
    <source>
        <strain evidence="1">KCTC 23224</strain>
    </source>
</reference>
<dbReference type="EMBL" id="BMYF01000003">
    <property type="protein sequence ID" value="GHB28770.1"/>
    <property type="molecule type" value="Genomic_DNA"/>
</dbReference>
<dbReference type="AlphaFoldDB" id="A0A8J3CUI2"/>
<gene>
    <name evidence="1" type="ORF">GCM10008106_06840</name>
</gene>
<evidence type="ECO:0000313" key="2">
    <source>
        <dbReference type="Proteomes" id="UP000642809"/>
    </source>
</evidence>
<dbReference type="RefSeq" id="WP_189579054.1">
    <property type="nucleotide sequence ID" value="NZ_BMYF01000003.1"/>
</dbReference>
<proteinExistence type="predicted"/>
<accession>A0A8J3CUI2</accession>
<evidence type="ECO:0008006" key="3">
    <source>
        <dbReference type="Google" id="ProtNLM"/>
    </source>
</evidence>
<evidence type="ECO:0000313" key="1">
    <source>
        <dbReference type="EMBL" id="GHB28770.1"/>
    </source>
</evidence>
<organism evidence="1 2">
    <name type="scientific">Mongoliitalea lutea</name>
    <dbReference type="NCBI Taxonomy" id="849756"/>
    <lineage>
        <taxon>Bacteria</taxon>
        <taxon>Pseudomonadati</taxon>
        <taxon>Bacteroidota</taxon>
        <taxon>Cytophagia</taxon>
        <taxon>Cytophagales</taxon>
        <taxon>Cyclobacteriaceae</taxon>
        <taxon>Mongoliitalea</taxon>
    </lineage>
</organism>
<dbReference type="GO" id="GO:0000160">
    <property type="term" value="P:phosphorelay signal transduction system"/>
    <property type="evidence" value="ECO:0007669"/>
    <property type="project" value="InterPro"/>
</dbReference>
<name>A0A8J3CUI2_9BACT</name>
<dbReference type="SUPFAM" id="SSF47226">
    <property type="entry name" value="Histidine-containing phosphotransfer domain, HPT domain"/>
    <property type="match status" value="1"/>
</dbReference>
<keyword evidence="2" id="KW-1185">Reference proteome</keyword>
<dbReference type="Proteomes" id="UP000642809">
    <property type="component" value="Unassembled WGS sequence"/>
</dbReference>
<reference evidence="1" key="1">
    <citation type="journal article" date="2014" name="Int. J. Syst. Evol. Microbiol.">
        <title>Complete genome sequence of Corynebacterium casei LMG S-19264T (=DSM 44701T), isolated from a smear-ripened cheese.</title>
        <authorList>
            <consortium name="US DOE Joint Genome Institute (JGI-PGF)"/>
            <person name="Walter F."/>
            <person name="Albersmeier A."/>
            <person name="Kalinowski J."/>
            <person name="Ruckert C."/>
        </authorList>
    </citation>
    <scope>NUCLEOTIDE SEQUENCE</scope>
    <source>
        <strain evidence="1">KCTC 23224</strain>
    </source>
</reference>